<dbReference type="RefSeq" id="WP_162330347.1">
    <property type="nucleotide sequence ID" value="NZ_CP048113.1"/>
</dbReference>
<accession>A0A6B9ZBF8</accession>
<feature type="signal peptide" evidence="1">
    <location>
        <begin position="1"/>
        <end position="25"/>
    </location>
</feature>
<dbReference type="Proteomes" id="UP000476411">
    <property type="component" value="Chromosome"/>
</dbReference>
<dbReference type="AlphaFoldDB" id="A0A6B9ZBF8"/>
<proteinExistence type="predicted"/>
<dbReference type="KEGG" id="chih:GWR21_03230"/>
<dbReference type="Pfam" id="PF18962">
    <property type="entry name" value="Por_Secre_tail"/>
    <property type="match status" value="1"/>
</dbReference>
<gene>
    <name evidence="3" type="ORF">GWR21_03230</name>
</gene>
<organism evidence="3 4">
    <name type="scientific">Chitinophaga agri</name>
    <dbReference type="NCBI Taxonomy" id="2703787"/>
    <lineage>
        <taxon>Bacteria</taxon>
        <taxon>Pseudomonadati</taxon>
        <taxon>Bacteroidota</taxon>
        <taxon>Chitinophagia</taxon>
        <taxon>Chitinophagales</taxon>
        <taxon>Chitinophagaceae</taxon>
        <taxon>Chitinophaga</taxon>
    </lineage>
</organism>
<keyword evidence="4" id="KW-1185">Reference proteome</keyword>
<keyword evidence="1" id="KW-0732">Signal</keyword>
<evidence type="ECO:0000313" key="4">
    <source>
        <dbReference type="Proteomes" id="UP000476411"/>
    </source>
</evidence>
<feature type="chain" id="PRO_5025397700" evidence="1">
    <location>
        <begin position="26"/>
        <end position="187"/>
    </location>
</feature>
<evidence type="ECO:0000256" key="1">
    <source>
        <dbReference type="SAM" id="SignalP"/>
    </source>
</evidence>
<name>A0A6B9ZBF8_9BACT</name>
<feature type="domain" description="Secretion system C-terminal sorting" evidence="2">
    <location>
        <begin position="103"/>
        <end position="182"/>
    </location>
</feature>
<evidence type="ECO:0000259" key="2">
    <source>
        <dbReference type="Pfam" id="PF18962"/>
    </source>
</evidence>
<dbReference type="EMBL" id="CP048113">
    <property type="protein sequence ID" value="QHS58644.1"/>
    <property type="molecule type" value="Genomic_DNA"/>
</dbReference>
<dbReference type="InterPro" id="IPR026444">
    <property type="entry name" value="Secre_tail"/>
</dbReference>
<evidence type="ECO:0000313" key="3">
    <source>
        <dbReference type="EMBL" id="QHS58644.1"/>
    </source>
</evidence>
<sequence length="187" mass="20777">MNVISKLLAISAAGVSFLLPGMTHAQSSALLPKIERQVTSSGGKGFVATLTDVDGESRDYNIDFTVGEIAVKAINYPDYVHLHQGFHQGALSLPKLNADEMLVYPNPTDDKLRIKYNLDQTVKRVDVRVINLYGRTVFSDTNTPISALSQLYEYELNVSDYVPGIYLVTIIFDTGIKVTRKFVKFDK</sequence>
<protein>
    <submittedName>
        <fullName evidence="3">T9SS type A sorting domain-containing protein</fullName>
    </submittedName>
</protein>
<reference evidence="3 4" key="1">
    <citation type="submission" date="2020-01" db="EMBL/GenBank/DDBJ databases">
        <title>Complete genome sequence of Chitinophaga sp. H33E-04 isolated from quinoa roots.</title>
        <authorList>
            <person name="Weon H.-Y."/>
            <person name="Lee S.A."/>
        </authorList>
    </citation>
    <scope>NUCLEOTIDE SEQUENCE [LARGE SCALE GENOMIC DNA]</scope>
    <source>
        <strain evidence="3 4">H33E-04</strain>
    </source>
</reference>
<dbReference type="NCBIfam" id="TIGR04183">
    <property type="entry name" value="Por_Secre_tail"/>
    <property type="match status" value="1"/>
</dbReference>